<keyword evidence="3" id="KW-1185">Reference proteome</keyword>
<accession>A0A4Q1CGX9</accession>
<gene>
    <name evidence="2" type="ORF">ESA94_14930</name>
</gene>
<keyword evidence="1" id="KW-0732">Signal</keyword>
<organism evidence="2 3">
    <name type="scientific">Lacibacter luteus</name>
    <dbReference type="NCBI Taxonomy" id="2508719"/>
    <lineage>
        <taxon>Bacteria</taxon>
        <taxon>Pseudomonadati</taxon>
        <taxon>Bacteroidota</taxon>
        <taxon>Chitinophagia</taxon>
        <taxon>Chitinophagales</taxon>
        <taxon>Chitinophagaceae</taxon>
        <taxon>Lacibacter</taxon>
    </lineage>
</organism>
<dbReference type="EMBL" id="SDHW01000004">
    <property type="protein sequence ID" value="RXK59425.1"/>
    <property type="molecule type" value="Genomic_DNA"/>
</dbReference>
<feature type="chain" id="PRO_5020889159" evidence="1">
    <location>
        <begin position="20"/>
        <end position="165"/>
    </location>
</feature>
<evidence type="ECO:0000313" key="3">
    <source>
        <dbReference type="Proteomes" id="UP000290204"/>
    </source>
</evidence>
<dbReference type="Proteomes" id="UP000290204">
    <property type="component" value="Unassembled WGS sequence"/>
</dbReference>
<name>A0A4Q1CGX9_9BACT</name>
<protein>
    <submittedName>
        <fullName evidence="2">Uncharacterized protein</fullName>
    </submittedName>
</protein>
<comment type="caution">
    <text evidence="2">The sequence shown here is derived from an EMBL/GenBank/DDBJ whole genome shotgun (WGS) entry which is preliminary data.</text>
</comment>
<dbReference type="AlphaFoldDB" id="A0A4Q1CGX9"/>
<proteinExistence type="predicted"/>
<dbReference type="OrthoDB" id="793442at2"/>
<reference evidence="2 3" key="1">
    <citation type="submission" date="2019-01" db="EMBL/GenBank/DDBJ databases">
        <title>Lacibacter sp. strain TTM-7.</title>
        <authorList>
            <person name="Chen W.-M."/>
        </authorList>
    </citation>
    <scope>NUCLEOTIDE SEQUENCE [LARGE SCALE GENOMIC DNA]</scope>
    <source>
        <strain evidence="2 3">TTM-7</strain>
    </source>
</reference>
<dbReference type="RefSeq" id="WP_129131728.1">
    <property type="nucleotide sequence ID" value="NZ_SDHW01000004.1"/>
</dbReference>
<feature type="signal peptide" evidence="1">
    <location>
        <begin position="1"/>
        <end position="19"/>
    </location>
</feature>
<evidence type="ECO:0000256" key="1">
    <source>
        <dbReference type="SAM" id="SignalP"/>
    </source>
</evidence>
<sequence length="165" mass="18657">MKKPLLLAILFLANTTIFAQDFRPLADIKFATAEECRTYNSKALEAADFILSTPVNGSDVNRLSAMSFLIKWMTSTADYTFELNADVTKYGKEEDMLLAVYMACLTKFVMDNADKGKDSKEITYGAMKLFADYCANEKNNVQSNKRLKKLLDANKEGKLKEYLKL</sequence>
<evidence type="ECO:0000313" key="2">
    <source>
        <dbReference type="EMBL" id="RXK59425.1"/>
    </source>
</evidence>